<dbReference type="InterPro" id="IPR008928">
    <property type="entry name" value="6-hairpin_glycosidase_sf"/>
</dbReference>
<keyword evidence="5" id="KW-1185">Reference proteome</keyword>
<dbReference type="PANTHER" id="PTHR41814:SF1">
    <property type="entry name" value="CELLULASE"/>
    <property type="match status" value="1"/>
</dbReference>
<dbReference type="Gene3D" id="1.50.10.10">
    <property type="match status" value="1"/>
</dbReference>
<dbReference type="AlphaFoldDB" id="A0A2G8SG14"/>
<dbReference type="PANTHER" id="PTHR41814">
    <property type="entry name" value="EXPRESSED PROTEIN"/>
    <property type="match status" value="1"/>
</dbReference>
<evidence type="ECO:0008006" key="6">
    <source>
        <dbReference type="Google" id="ProtNLM"/>
    </source>
</evidence>
<dbReference type="Proteomes" id="UP000230002">
    <property type="component" value="Unassembled WGS sequence"/>
</dbReference>
<comment type="caution">
    <text evidence="4">The sequence shown here is derived from an EMBL/GenBank/DDBJ whole genome shotgun (WGS) entry which is preliminary data.</text>
</comment>
<keyword evidence="3" id="KW-0732">Signal</keyword>
<evidence type="ECO:0000313" key="4">
    <source>
        <dbReference type="EMBL" id="PIL32528.1"/>
    </source>
</evidence>
<reference evidence="4 5" key="1">
    <citation type="journal article" date="2015" name="Sci. Rep.">
        <title>Chromosome-level genome map provides insights into diverse defense mechanisms in the medicinal fungus Ganoderma sinense.</title>
        <authorList>
            <person name="Zhu Y."/>
            <person name="Xu J."/>
            <person name="Sun C."/>
            <person name="Zhou S."/>
            <person name="Xu H."/>
            <person name="Nelson D.R."/>
            <person name="Qian J."/>
            <person name="Song J."/>
            <person name="Luo H."/>
            <person name="Xiang L."/>
            <person name="Li Y."/>
            <person name="Xu Z."/>
            <person name="Ji A."/>
            <person name="Wang L."/>
            <person name="Lu S."/>
            <person name="Hayward A."/>
            <person name="Sun W."/>
            <person name="Li X."/>
            <person name="Schwartz D.C."/>
            <person name="Wang Y."/>
            <person name="Chen S."/>
        </authorList>
    </citation>
    <scope>NUCLEOTIDE SEQUENCE [LARGE SCALE GENOMIC DNA]</scope>
    <source>
        <strain evidence="4 5">ZZ0214-1</strain>
    </source>
</reference>
<organism evidence="4 5">
    <name type="scientific">Ganoderma sinense ZZ0214-1</name>
    <dbReference type="NCBI Taxonomy" id="1077348"/>
    <lineage>
        <taxon>Eukaryota</taxon>
        <taxon>Fungi</taxon>
        <taxon>Dikarya</taxon>
        <taxon>Basidiomycota</taxon>
        <taxon>Agaricomycotina</taxon>
        <taxon>Agaricomycetes</taxon>
        <taxon>Polyporales</taxon>
        <taxon>Polyporaceae</taxon>
        <taxon>Ganoderma</taxon>
    </lineage>
</organism>
<evidence type="ECO:0000313" key="5">
    <source>
        <dbReference type="Proteomes" id="UP000230002"/>
    </source>
</evidence>
<name>A0A2G8SG14_9APHY</name>
<proteinExistence type="predicted"/>
<feature type="region of interest" description="Disordered" evidence="2">
    <location>
        <begin position="346"/>
        <end position="406"/>
    </location>
</feature>
<sequence length="492" mass="51107">MRTRVACRRSPLPGIFLFASLSCSLLASAQQLSDDQLALVKARLAQGATHSWEIGTRAQALTEYDTPSYSVLNSTGLPPPKSSPPSSLDEVFSIAHSVVGSLNGTGTSTISQPLIGGTTSGEAAGDPASIGVAVLLANWTGQGSSDGLDYAGAAQAQLNYLLEKVPRSSDGAISHRIENVQLWSDFVYMVPPFLAYYGVLNQNQSLVQLAYDQCRLYRQALVDEDAGGMWRHIAGNSSDNGHWTTGNGWAAAGMLRVLGTIQHSQYSKKMKNQAKDLVGWVSEIHNGMYPHLQTTSLFKNYADDSASFDEASGTALLASTVYRLALLAGVHTHLPLAEKCRTALSAPNNSTTTSSASSSSASSASSSSASSASSSSASSSASASASASSQNSSASTTSTSSAPISSMTAPTSTLLHFTTDGWLQPVVNPLNVGVQGEHSPEGQAFVVEMYAAWRDWAALGSPGSNGAAGQAMARTGVVVGAVSLCIVLLLLS</sequence>
<dbReference type="STRING" id="1077348.A0A2G8SG14"/>
<dbReference type="GO" id="GO:0005975">
    <property type="term" value="P:carbohydrate metabolic process"/>
    <property type="evidence" value="ECO:0007669"/>
    <property type="project" value="InterPro"/>
</dbReference>
<keyword evidence="1" id="KW-0378">Hydrolase</keyword>
<evidence type="ECO:0000256" key="1">
    <source>
        <dbReference type="ARBA" id="ARBA00022801"/>
    </source>
</evidence>
<feature type="signal peptide" evidence="3">
    <location>
        <begin position="1"/>
        <end position="29"/>
    </location>
</feature>
<gene>
    <name evidence="4" type="ORF">GSI_05231</name>
</gene>
<evidence type="ECO:0000256" key="2">
    <source>
        <dbReference type="SAM" id="MobiDB-lite"/>
    </source>
</evidence>
<dbReference type="SUPFAM" id="SSF48208">
    <property type="entry name" value="Six-hairpin glycosidases"/>
    <property type="match status" value="1"/>
</dbReference>
<dbReference type="GO" id="GO:0016787">
    <property type="term" value="F:hydrolase activity"/>
    <property type="evidence" value="ECO:0007669"/>
    <property type="project" value="UniProtKB-KW"/>
</dbReference>
<dbReference type="InterPro" id="IPR012341">
    <property type="entry name" value="6hp_glycosidase-like_sf"/>
</dbReference>
<evidence type="ECO:0000256" key="3">
    <source>
        <dbReference type="SAM" id="SignalP"/>
    </source>
</evidence>
<dbReference type="InterPro" id="IPR010905">
    <property type="entry name" value="Glyco_hydro_88"/>
</dbReference>
<dbReference type="PROSITE" id="PS51257">
    <property type="entry name" value="PROKAR_LIPOPROTEIN"/>
    <property type="match status" value="1"/>
</dbReference>
<dbReference type="OrthoDB" id="4138492at2759"/>
<dbReference type="EMBL" id="AYKW01000010">
    <property type="protein sequence ID" value="PIL32528.1"/>
    <property type="molecule type" value="Genomic_DNA"/>
</dbReference>
<feature type="chain" id="PRO_5013970375" description="Transporter" evidence="3">
    <location>
        <begin position="30"/>
        <end position="492"/>
    </location>
</feature>
<protein>
    <recommendedName>
        <fullName evidence="6">Transporter</fullName>
    </recommendedName>
</protein>
<dbReference type="Pfam" id="PF07470">
    <property type="entry name" value="Glyco_hydro_88"/>
    <property type="match status" value="1"/>
</dbReference>
<accession>A0A2G8SG14</accession>